<evidence type="ECO:0000256" key="2">
    <source>
        <dbReference type="ARBA" id="ARBA00022670"/>
    </source>
</evidence>
<keyword evidence="2 10" id="KW-0645">Protease</keyword>
<dbReference type="GO" id="GO:0006508">
    <property type="term" value="P:proteolysis"/>
    <property type="evidence" value="ECO:0007669"/>
    <property type="project" value="UniProtKB-KW"/>
</dbReference>
<comment type="caution">
    <text evidence="10">The sequence shown here is derived from an EMBL/GenBank/DDBJ whole genome shotgun (WGS) entry which is preliminary data.</text>
</comment>
<organism evidence="10 11">
    <name type="scientific">Plastorhodobacter daqingensis</name>
    <dbReference type="NCBI Taxonomy" id="1387281"/>
    <lineage>
        <taxon>Bacteria</taxon>
        <taxon>Pseudomonadati</taxon>
        <taxon>Pseudomonadota</taxon>
        <taxon>Alphaproteobacteria</taxon>
        <taxon>Rhodobacterales</taxon>
        <taxon>Paracoccaceae</taxon>
        <taxon>Plastorhodobacter</taxon>
    </lineage>
</organism>
<keyword evidence="6 8" id="KW-1133">Transmembrane helix</keyword>
<dbReference type="RefSeq" id="WP_377400973.1">
    <property type="nucleotide sequence ID" value="NZ_JBHTFQ010000003.1"/>
</dbReference>
<feature type="transmembrane region" description="Helical" evidence="8">
    <location>
        <begin position="172"/>
        <end position="190"/>
    </location>
</feature>
<evidence type="ECO:0000256" key="3">
    <source>
        <dbReference type="ARBA" id="ARBA00022692"/>
    </source>
</evidence>
<evidence type="ECO:0000256" key="8">
    <source>
        <dbReference type="SAM" id="Phobius"/>
    </source>
</evidence>
<feature type="domain" description="Peptidase S54 rhomboid" evidence="9">
    <location>
        <begin position="74"/>
        <end position="214"/>
    </location>
</feature>
<keyword evidence="11" id="KW-1185">Reference proteome</keyword>
<feature type="transmembrane region" description="Helical" evidence="8">
    <location>
        <begin position="196"/>
        <end position="218"/>
    </location>
</feature>
<dbReference type="InterPro" id="IPR035952">
    <property type="entry name" value="Rhomboid-like_sf"/>
</dbReference>
<evidence type="ECO:0000256" key="4">
    <source>
        <dbReference type="ARBA" id="ARBA00022801"/>
    </source>
</evidence>
<evidence type="ECO:0000256" key="6">
    <source>
        <dbReference type="ARBA" id="ARBA00022989"/>
    </source>
</evidence>
<gene>
    <name evidence="10" type="ORF">ACFQXB_06535</name>
</gene>
<dbReference type="InterPro" id="IPR002610">
    <property type="entry name" value="Peptidase_S54_rhomboid-like"/>
</dbReference>
<keyword evidence="5" id="KW-0720">Serine protease</keyword>
<feature type="transmembrane region" description="Helical" evidence="8">
    <location>
        <begin position="114"/>
        <end position="134"/>
    </location>
</feature>
<keyword evidence="4 10" id="KW-0378">Hydrolase</keyword>
<name>A0ABW2UIM0_9RHOB</name>
<feature type="transmembrane region" description="Helical" evidence="8">
    <location>
        <begin position="140"/>
        <end position="160"/>
    </location>
</feature>
<protein>
    <submittedName>
        <fullName evidence="10">Rhomboid family intramembrane serine protease</fullName>
        <ecNumber evidence="10">3.4.21.-</ecNumber>
    </submittedName>
</protein>
<proteinExistence type="predicted"/>
<feature type="transmembrane region" description="Helical" evidence="8">
    <location>
        <begin position="79"/>
        <end position="102"/>
    </location>
</feature>
<comment type="subcellular location">
    <subcellularLocation>
        <location evidence="1">Membrane</location>
        <topology evidence="1">Multi-pass membrane protein</topology>
    </subcellularLocation>
</comment>
<dbReference type="Gene3D" id="1.20.1540.10">
    <property type="entry name" value="Rhomboid-like"/>
    <property type="match status" value="1"/>
</dbReference>
<dbReference type="Proteomes" id="UP001596516">
    <property type="component" value="Unassembled WGS sequence"/>
</dbReference>
<dbReference type="GO" id="GO:0008233">
    <property type="term" value="F:peptidase activity"/>
    <property type="evidence" value="ECO:0007669"/>
    <property type="project" value="UniProtKB-KW"/>
</dbReference>
<evidence type="ECO:0000256" key="5">
    <source>
        <dbReference type="ARBA" id="ARBA00022825"/>
    </source>
</evidence>
<dbReference type="Pfam" id="PF01694">
    <property type="entry name" value="Rhomboid"/>
    <property type="match status" value="1"/>
</dbReference>
<dbReference type="SUPFAM" id="SSF144091">
    <property type="entry name" value="Rhomboid-like"/>
    <property type="match status" value="1"/>
</dbReference>
<dbReference type="PANTHER" id="PTHR22936">
    <property type="entry name" value="RHOMBOID-RELATED"/>
    <property type="match status" value="1"/>
</dbReference>
<keyword evidence="7 8" id="KW-0472">Membrane</keyword>
<reference evidence="11" key="1">
    <citation type="journal article" date="2019" name="Int. J. Syst. Evol. Microbiol.">
        <title>The Global Catalogue of Microorganisms (GCM) 10K type strain sequencing project: providing services to taxonomists for standard genome sequencing and annotation.</title>
        <authorList>
            <consortium name="The Broad Institute Genomics Platform"/>
            <consortium name="The Broad Institute Genome Sequencing Center for Infectious Disease"/>
            <person name="Wu L."/>
            <person name="Ma J."/>
        </authorList>
    </citation>
    <scope>NUCLEOTIDE SEQUENCE [LARGE SCALE GENOMIC DNA]</scope>
    <source>
        <strain evidence="11">CGMCC 1.12750</strain>
    </source>
</reference>
<evidence type="ECO:0000256" key="1">
    <source>
        <dbReference type="ARBA" id="ARBA00004141"/>
    </source>
</evidence>
<feature type="transmembrane region" description="Helical" evidence="8">
    <location>
        <begin position="16"/>
        <end position="39"/>
    </location>
</feature>
<dbReference type="PANTHER" id="PTHR22936:SF69">
    <property type="entry name" value="RHOMBOID-LIKE PROTEIN"/>
    <property type="match status" value="1"/>
</dbReference>
<accession>A0ABW2UIM0</accession>
<evidence type="ECO:0000313" key="11">
    <source>
        <dbReference type="Proteomes" id="UP001596516"/>
    </source>
</evidence>
<dbReference type="EC" id="3.4.21.-" evidence="10"/>
<evidence type="ECO:0000313" key="10">
    <source>
        <dbReference type="EMBL" id="MFC7703846.1"/>
    </source>
</evidence>
<evidence type="ECO:0000259" key="9">
    <source>
        <dbReference type="Pfam" id="PF01694"/>
    </source>
</evidence>
<evidence type="ECO:0000256" key="7">
    <source>
        <dbReference type="ARBA" id="ARBA00023136"/>
    </source>
</evidence>
<dbReference type="EMBL" id="JBHTFQ010000003">
    <property type="protein sequence ID" value="MFC7703846.1"/>
    <property type="molecule type" value="Genomic_DNA"/>
</dbReference>
<sequence length="228" mass="24782">MTRDYAAPPFNPMPPVVWLLVLPLAVIELVLQAGAAGLLGGPDAVGWRLSAMRSFGFFDTIFNWMLANLRFPPEHLLRLVSYSFIHTGFVHALFTIVLTLALGKMVGEVWPGRVVALVWLAATVVGAVAYGLLLNDPAPLVGAYPPVFGLLGAFTFLLWVNLAARGANKFRAFTLIGMLLLFRLVLGLFFDAGNGWVAELAGFATGFGLSFVVSPGAWPRVLEQIRRR</sequence>
<keyword evidence="3 8" id="KW-0812">Transmembrane</keyword>
<dbReference type="InterPro" id="IPR022764">
    <property type="entry name" value="Peptidase_S54_rhomboid_dom"/>
</dbReference>